<keyword evidence="8" id="KW-1185">Reference proteome</keyword>
<sequence length="344" mass="39031">MQVVVGAGGSEVNFVGTNYSGEATTPQICQYGLGVLDKETRILRIVPIAGNRIFKLVPRIASVEQSDKELPEEVTEEATKSDRAKQTTKMYSTKKNIKKDEKMDTLYTLRQTDEPGMEGDTDMKLKGVKVNTEAIESAPVGTNDRNIPPYNMEATVVEMAYPLDGIILNGEWDYLVDIFELAQAGHKVTPDAYPRFVCNRFHKLEEAEDDWNKRKIAGILSYITHLIKFKDKHSMDGVSLSKNHKFPSILLQKFSSMFDISSKKRIPEQKQNLLISYILVLCLFIDDFKSDPSDIAKDLRMDPLSLRTHYTYLGCKLAREKTVVTATLKVPLKFDIIKRKKRGR</sequence>
<dbReference type="GO" id="GO:0005736">
    <property type="term" value="C:RNA polymerase I complex"/>
    <property type="evidence" value="ECO:0000318"/>
    <property type="project" value="GO_Central"/>
</dbReference>
<dbReference type="InterPro" id="IPR009668">
    <property type="entry name" value="RNA_pol-assoc_fac_A49-like"/>
</dbReference>
<evidence type="ECO:0000256" key="5">
    <source>
        <dbReference type="ARBA" id="ARBA00023242"/>
    </source>
</evidence>
<organism evidence="7 8">
    <name type="scientific">Erythranthe guttata</name>
    <name type="common">Yellow monkey flower</name>
    <name type="synonym">Mimulus guttatus</name>
    <dbReference type="NCBI Taxonomy" id="4155"/>
    <lineage>
        <taxon>Eukaryota</taxon>
        <taxon>Viridiplantae</taxon>
        <taxon>Streptophyta</taxon>
        <taxon>Embryophyta</taxon>
        <taxon>Tracheophyta</taxon>
        <taxon>Spermatophyta</taxon>
        <taxon>Magnoliopsida</taxon>
        <taxon>eudicotyledons</taxon>
        <taxon>Gunneridae</taxon>
        <taxon>Pentapetalae</taxon>
        <taxon>asterids</taxon>
        <taxon>lamiids</taxon>
        <taxon>Lamiales</taxon>
        <taxon>Phrymaceae</taxon>
        <taxon>Erythranthe</taxon>
    </lineage>
</organism>
<protein>
    <recommendedName>
        <fullName evidence="9">DNA-directed RNA polymerase I subunit rpa49</fullName>
    </recommendedName>
</protein>
<dbReference type="GO" id="GO:0001188">
    <property type="term" value="P:RNA polymerase I preinitiation complex assembly"/>
    <property type="evidence" value="ECO:0000318"/>
    <property type="project" value="GO_Central"/>
</dbReference>
<comment type="subcellular location">
    <subcellularLocation>
        <location evidence="1">Nucleus</location>
        <location evidence="1">Nucleolus</location>
    </subcellularLocation>
</comment>
<dbReference type="eggNOG" id="KOG4183">
    <property type="taxonomic scope" value="Eukaryota"/>
</dbReference>
<evidence type="ECO:0000256" key="2">
    <source>
        <dbReference type="ARBA" id="ARBA00009430"/>
    </source>
</evidence>
<reference evidence="7 8" key="1">
    <citation type="journal article" date="2013" name="Proc. Natl. Acad. Sci. U.S.A.">
        <title>Fine-scale variation in meiotic recombination in Mimulus inferred from population shotgun sequencing.</title>
        <authorList>
            <person name="Hellsten U."/>
            <person name="Wright K.M."/>
            <person name="Jenkins J."/>
            <person name="Shu S."/>
            <person name="Yuan Y."/>
            <person name="Wessler S.R."/>
            <person name="Schmutz J."/>
            <person name="Willis J.H."/>
            <person name="Rokhsar D.S."/>
        </authorList>
    </citation>
    <scope>NUCLEOTIDE SEQUENCE [LARGE SCALE GENOMIC DNA]</scope>
    <source>
        <strain evidence="8">cv. DUN x IM62</strain>
    </source>
</reference>
<dbReference type="EMBL" id="KI630171">
    <property type="protein sequence ID" value="EYU45875.1"/>
    <property type="molecule type" value="Genomic_DNA"/>
</dbReference>
<accession>A0A022S3K4</accession>
<proteinExistence type="inferred from homology"/>
<dbReference type="PANTHER" id="PTHR14440">
    <property type="entry name" value="DNA-DIRECTED RNA POLYMERASE I SUBUNIT RPA49"/>
    <property type="match status" value="1"/>
</dbReference>
<evidence type="ECO:0000256" key="6">
    <source>
        <dbReference type="SAM" id="MobiDB-lite"/>
    </source>
</evidence>
<evidence type="ECO:0008006" key="9">
    <source>
        <dbReference type="Google" id="ProtNLM"/>
    </source>
</evidence>
<dbReference type="STRING" id="4155.A0A022S3K4"/>
<evidence type="ECO:0000256" key="3">
    <source>
        <dbReference type="ARBA" id="ARBA00022478"/>
    </source>
</evidence>
<dbReference type="Proteomes" id="UP000030748">
    <property type="component" value="Unassembled WGS sequence"/>
</dbReference>
<dbReference type="AlphaFoldDB" id="A0A022S3K4"/>
<evidence type="ECO:0000313" key="7">
    <source>
        <dbReference type="EMBL" id="EYU45875.1"/>
    </source>
</evidence>
<feature type="region of interest" description="Disordered" evidence="6">
    <location>
        <begin position="65"/>
        <end position="91"/>
    </location>
</feature>
<gene>
    <name evidence="7" type="ORF">MIMGU_mgv1a009368mg</name>
</gene>
<evidence type="ECO:0000256" key="4">
    <source>
        <dbReference type="ARBA" id="ARBA00023163"/>
    </source>
</evidence>
<name>A0A022S3K4_ERYGU</name>
<dbReference type="GO" id="GO:0006362">
    <property type="term" value="P:transcription elongation by RNA polymerase I"/>
    <property type="evidence" value="ECO:0000318"/>
    <property type="project" value="GO_Central"/>
</dbReference>
<dbReference type="GO" id="GO:0003677">
    <property type="term" value="F:DNA binding"/>
    <property type="evidence" value="ECO:0007669"/>
    <property type="project" value="InterPro"/>
</dbReference>
<keyword evidence="4" id="KW-0804">Transcription</keyword>
<dbReference type="Pfam" id="PF06870">
    <property type="entry name" value="RNA_pol_I_A49"/>
    <property type="match status" value="1"/>
</dbReference>
<evidence type="ECO:0000256" key="1">
    <source>
        <dbReference type="ARBA" id="ARBA00004604"/>
    </source>
</evidence>
<feature type="compositionally biased region" description="Basic and acidic residues" evidence="6">
    <location>
        <begin position="65"/>
        <end position="85"/>
    </location>
</feature>
<keyword evidence="3" id="KW-0240">DNA-directed RNA polymerase</keyword>
<comment type="similarity">
    <text evidence="2">Belongs to the eukaryotic RPA49/POLR1E RNA polymerase subunit family.</text>
</comment>
<evidence type="ECO:0000313" key="8">
    <source>
        <dbReference type="Proteomes" id="UP000030748"/>
    </source>
</evidence>
<keyword evidence="5" id="KW-0539">Nucleus</keyword>